<evidence type="ECO:0000256" key="1">
    <source>
        <dbReference type="SAM" id="MobiDB-lite"/>
    </source>
</evidence>
<evidence type="ECO:0000313" key="2">
    <source>
        <dbReference type="EMBL" id="KAJ1171201.1"/>
    </source>
</evidence>
<accession>A0AAV7T4G9</accession>
<comment type="caution">
    <text evidence="2">The sequence shown here is derived from an EMBL/GenBank/DDBJ whole genome shotgun (WGS) entry which is preliminary data.</text>
</comment>
<proteinExistence type="predicted"/>
<keyword evidence="3" id="KW-1185">Reference proteome</keyword>
<evidence type="ECO:0000313" key="3">
    <source>
        <dbReference type="Proteomes" id="UP001066276"/>
    </source>
</evidence>
<dbReference type="EMBL" id="JANPWB010000007">
    <property type="protein sequence ID" value="KAJ1171201.1"/>
    <property type="molecule type" value="Genomic_DNA"/>
</dbReference>
<dbReference type="AlphaFoldDB" id="A0AAV7T4G9"/>
<reference evidence="2" key="1">
    <citation type="journal article" date="2022" name="bioRxiv">
        <title>Sequencing and chromosome-scale assembly of the giantPleurodeles waltlgenome.</title>
        <authorList>
            <person name="Brown T."/>
            <person name="Elewa A."/>
            <person name="Iarovenko S."/>
            <person name="Subramanian E."/>
            <person name="Araus A.J."/>
            <person name="Petzold A."/>
            <person name="Susuki M."/>
            <person name="Suzuki K.-i.T."/>
            <person name="Hayashi T."/>
            <person name="Toyoda A."/>
            <person name="Oliveira C."/>
            <person name="Osipova E."/>
            <person name="Leigh N.D."/>
            <person name="Simon A."/>
            <person name="Yun M.H."/>
        </authorList>
    </citation>
    <scope>NUCLEOTIDE SEQUENCE</scope>
    <source>
        <strain evidence="2">20211129_DDA</strain>
        <tissue evidence="2">Liver</tissue>
    </source>
</reference>
<sequence length="146" mass="16209">MSGAPLSPACLTRRHCRHRPISSSFRVKEGFGNPSSARPGGDDRRTRKTTWGSGRRRIARNAWRGRTNRPSPETSTAGSRLRMRHSTTAVFSPSLGPEDQEEATPKIRPRSGESMGFAGMGLTYRQCKWEAGSGQADCTLILQDWY</sequence>
<protein>
    <submittedName>
        <fullName evidence="2">Uncharacterized protein</fullName>
    </submittedName>
</protein>
<gene>
    <name evidence="2" type="ORF">NDU88_003071</name>
</gene>
<feature type="region of interest" description="Disordered" evidence="1">
    <location>
        <begin position="21"/>
        <end position="113"/>
    </location>
</feature>
<organism evidence="2 3">
    <name type="scientific">Pleurodeles waltl</name>
    <name type="common">Iberian ribbed newt</name>
    <dbReference type="NCBI Taxonomy" id="8319"/>
    <lineage>
        <taxon>Eukaryota</taxon>
        <taxon>Metazoa</taxon>
        <taxon>Chordata</taxon>
        <taxon>Craniata</taxon>
        <taxon>Vertebrata</taxon>
        <taxon>Euteleostomi</taxon>
        <taxon>Amphibia</taxon>
        <taxon>Batrachia</taxon>
        <taxon>Caudata</taxon>
        <taxon>Salamandroidea</taxon>
        <taxon>Salamandridae</taxon>
        <taxon>Pleurodelinae</taxon>
        <taxon>Pleurodeles</taxon>
    </lineage>
</organism>
<dbReference type="Proteomes" id="UP001066276">
    <property type="component" value="Chromosome 4_1"/>
</dbReference>
<feature type="compositionally biased region" description="Polar residues" evidence="1">
    <location>
        <begin position="68"/>
        <end position="78"/>
    </location>
</feature>
<name>A0AAV7T4G9_PLEWA</name>